<reference evidence="1 2" key="1">
    <citation type="journal article" date="2022" name="Nat. Genet.">
        <title>Improved pea reference genome and pan-genome highlight genomic features and evolutionary characteristics.</title>
        <authorList>
            <person name="Yang T."/>
            <person name="Liu R."/>
            <person name="Luo Y."/>
            <person name="Hu S."/>
            <person name="Wang D."/>
            <person name="Wang C."/>
            <person name="Pandey M.K."/>
            <person name="Ge S."/>
            <person name="Xu Q."/>
            <person name="Li N."/>
            <person name="Li G."/>
            <person name="Huang Y."/>
            <person name="Saxena R.K."/>
            <person name="Ji Y."/>
            <person name="Li M."/>
            <person name="Yan X."/>
            <person name="He Y."/>
            <person name="Liu Y."/>
            <person name="Wang X."/>
            <person name="Xiang C."/>
            <person name="Varshney R.K."/>
            <person name="Ding H."/>
            <person name="Gao S."/>
            <person name="Zong X."/>
        </authorList>
    </citation>
    <scope>NUCLEOTIDE SEQUENCE [LARGE SCALE GENOMIC DNA]</scope>
    <source>
        <strain evidence="1 2">cv. Zhongwan 6</strain>
    </source>
</reference>
<evidence type="ECO:0000313" key="1">
    <source>
        <dbReference type="EMBL" id="KAI5385751.1"/>
    </source>
</evidence>
<keyword evidence="2" id="KW-1185">Reference proteome</keyword>
<gene>
    <name evidence="1" type="ORF">KIW84_072378</name>
</gene>
<dbReference type="Gramene" id="Psat07G0237800-T1">
    <property type="protein sequence ID" value="KAI5385751.1"/>
    <property type="gene ID" value="KIW84_072378"/>
</dbReference>
<sequence length="173" mass="19726">MEWKRVYRKGKDIESHGPKMGFTFRRRKNRNSWSGRDSTKFQKDFKGGSSGVITRLSKQSTEGVAPEKVCNFVSKVGERSFTEVVNNGRNISATLSRKPPVHLKYQTDESELVRFKKAFVGFMINPGMAYNIQTSFKIEGYFSIKVTPIGANICFLEESEHMEIRDIVKEVGS</sequence>
<evidence type="ECO:0000313" key="2">
    <source>
        <dbReference type="Proteomes" id="UP001058974"/>
    </source>
</evidence>
<proteinExistence type="predicted"/>
<dbReference type="AlphaFoldDB" id="A0A9D4VLL6"/>
<accession>A0A9D4VLL6</accession>
<dbReference type="EMBL" id="JAMSHJ010000007">
    <property type="protein sequence ID" value="KAI5385751.1"/>
    <property type="molecule type" value="Genomic_DNA"/>
</dbReference>
<protein>
    <submittedName>
        <fullName evidence="1">Uncharacterized protein</fullName>
    </submittedName>
</protein>
<name>A0A9D4VLL6_PEA</name>
<dbReference type="Proteomes" id="UP001058974">
    <property type="component" value="Chromosome 7"/>
</dbReference>
<organism evidence="1 2">
    <name type="scientific">Pisum sativum</name>
    <name type="common">Garden pea</name>
    <name type="synonym">Lathyrus oleraceus</name>
    <dbReference type="NCBI Taxonomy" id="3888"/>
    <lineage>
        <taxon>Eukaryota</taxon>
        <taxon>Viridiplantae</taxon>
        <taxon>Streptophyta</taxon>
        <taxon>Embryophyta</taxon>
        <taxon>Tracheophyta</taxon>
        <taxon>Spermatophyta</taxon>
        <taxon>Magnoliopsida</taxon>
        <taxon>eudicotyledons</taxon>
        <taxon>Gunneridae</taxon>
        <taxon>Pentapetalae</taxon>
        <taxon>rosids</taxon>
        <taxon>fabids</taxon>
        <taxon>Fabales</taxon>
        <taxon>Fabaceae</taxon>
        <taxon>Papilionoideae</taxon>
        <taxon>50 kb inversion clade</taxon>
        <taxon>NPAAA clade</taxon>
        <taxon>Hologalegina</taxon>
        <taxon>IRL clade</taxon>
        <taxon>Fabeae</taxon>
        <taxon>Lathyrus</taxon>
    </lineage>
</organism>
<comment type="caution">
    <text evidence="1">The sequence shown here is derived from an EMBL/GenBank/DDBJ whole genome shotgun (WGS) entry which is preliminary data.</text>
</comment>